<evidence type="ECO:0000259" key="17">
    <source>
        <dbReference type="PROSITE" id="PS50112"/>
    </source>
</evidence>
<dbReference type="Gene3D" id="3.30.565.10">
    <property type="entry name" value="Histidine kinase-like ATPase, C-terminal domain"/>
    <property type="match status" value="1"/>
</dbReference>
<feature type="domain" description="PAS" evidence="17">
    <location>
        <begin position="160"/>
        <end position="231"/>
    </location>
</feature>
<dbReference type="RefSeq" id="WP_167670932.1">
    <property type="nucleotide sequence ID" value="NZ_JAATJS010000001.1"/>
</dbReference>
<keyword evidence="8" id="KW-0288">FMN</keyword>
<evidence type="ECO:0000256" key="2">
    <source>
        <dbReference type="ARBA" id="ARBA00012438"/>
    </source>
</evidence>
<evidence type="ECO:0000256" key="8">
    <source>
        <dbReference type="ARBA" id="ARBA00022643"/>
    </source>
</evidence>
<keyword evidence="13" id="KW-0067">ATP-binding</keyword>
<dbReference type="SUPFAM" id="SSF55785">
    <property type="entry name" value="PYP-like sensor domain (PAS domain)"/>
    <property type="match status" value="2"/>
</dbReference>
<accession>A0ABX0VBA3</accession>
<dbReference type="InterPro" id="IPR001610">
    <property type="entry name" value="PAC"/>
</dbReference>
<dbReference type="Gene3D" id="2.10.70.100">
    <property type="match status" value="1"/>
</dbReference>
<dbReference type="NCBIfam" id="TIGR00229">
    <property type="entry name" value="sensory_box"/>
    <property type="match status" value="1"/>
</dbReference>
<organism evidence="19 20">
    <name type="scientific">Microvirga terricola</name>
    <dbReference type="NCBI Taxonomy" id="2719797"/>
    <lineage>
        <taxon>Bacteria</taxon>
        <taxon>Pseudomonadati</taxon>
        <taxon>Pseudomonadota</taxon>
        <taxon>Alphaproteobacteria</taxon>
        <taxon>Hyphomicrobiales</taxon>
        <taxon>Methylobacteriaceae</taxon>
        <taxon>Microvirga</taxon>
    </lineage>
</organism>
<gene>
    <name evidence="19" type="ORF">HB375_00485</name>
</gene>
<dbReference type="SMART" id="SM00091">
    <property type="entry name" value="PAS"/>
    <property type="match status" value="2"/>
</dbReference>
<evidence type="ECO:0000256" key="10">
    <source>
        <dbReference type="ARBA" id="ARBA00022737"/>
    </source>
</evidence>
<evidence type="ECO:0000256" key="7">
    <source>
        <dbReference type="ARBA" id="ARBA00022630"/>
    </source>
</evidence>
<dbReference type="PANTHER" id="PTHR41523:SF8">
    <property type="entry name" value="ETHYLENE RESPONSE SENSOR PROTEIN"/>
    <property type="match status" value="1"/>
</dbReference>
<dbReference type="Proteomes" id="UP000707352">
    <property type="component" value="Unassembled WGS sequence"/>
</dbReference>
<name>A0ABX0VBA3_9HYPH</name>
<keyword evidence="7" id="KW-0285">Flavoprotein</keyword>
<keyword evidence="6" id="KW-0716">Sensory transduction</keyword>
<keyword evidence="5" id="KW-0597">Phosphoprotein</keyword>
<evidence type="ECO:0000256" key="12">
    <source>
        <dbReference type="ARBA" id="ARBA00022777"/>
    </source>
</evidence>
<comment type="caution">
    <text evidence="19">The sequence shown here is derived from an EMBL/GenBank/DDBJ whole genome shotgun (WGS) entry which is preliminary data.</text>
</comment>
<evidence type="ECO:0000256" key="11">
    <source>
        <dbReference type="ARBA" id="ARBA00022741"/>
    </source>
</evidence>
<evidence type="ECO:0000256" key="6">
    <source>
        <dbReference type="ARBA" id="ARBA00022606"/>
    </source>
</evidence>
<dbReference type="PANTHER" id="PTHR41523">
    <property type="entry name" value="TWO-COMPONENT SYSTEM SENSOR PROTEIN"/>
    <property type="match status" value="1"/>
</dbReference>
<dbReference type="Pfam" id="PF07536">
    <property type="entry name" value="HWE_HK"/>
    <property type="match status" value="1"/>
</dbReference>
<evidence type="ECO:0000256" key="9">
    <source>
        <dbReference type="ARBA" id="ARBA00022679"/>
    </source>
</evidence>
<keyword evidence="14" id="KW-0157">Chromophore</keyword>
<dbReference type="InterPro" id="IPR000700">
    <property type="entry name" value="PAS-assoc_C"/>
</dbReference>
<evidence type="ECO:0000256" key="5">
    <source>
        <dbReference type="ARBA" id="ARBA00022553"/>
    </source>
</evidence>
<keyword evidence="9" id="KW-0808">Transferase</keyword>
<dbReference type="InterPro" id="IPR013656">
    <property type="entry name" value="PAS_4"/>
</dbReference>
<dbReference type="PROSITE" id="PS50112">
    <property type="entry name" value="PAS"/>
    <property type="match status" value="1"/>
</dbReference>
<dbReference type="InterPro" id="IPR013655">
    <property type="entry name" value="PAS_fold_3"/>
</dbReference>
<evidence type="ECO:0000256" key="13">
    <source>
        <dbReference type="ARBA" id="ARBA00022840"/>
    </source>
</evidence>
<evidence type="ECO:0000256" key="3">
    <source>
        <dbReference type="ARBA" id="ARBA00021740"/>
    </source>
</evidence>
<feature type="domain" description="PAC" evidence="18">
    <location>
        <begin position="236"/>
        <end position="291"/>
    </location>
</feature>
<sequence>MSPFQEWASGLNEFRLHAGSQDFGLEALAQLLEHVPLALAVTLGPEHRCAFANRMFRSAFSADDQTYVGKTVSDIVGARHAKEIAVRQTHVFETGETYEVLGLPLNLVVGHKTTYWDIKLVPTRASDDRINGVLVIGANATERVMAQAEACRQARDAALYNERLALAVEATELGLWEWDARTGETYWSDRQKEIFGLPLDQSASYEFWASALHPDDRDYVIERVTSLLDPTSGGRLELEHRLVRPDGEVLWIIGRGRMMYDIKDGVKKPSRLIGTILDITDRRKGEESRKLLVQELNHRVKNLFAMASGMIVLTAKTAHSPKHMSVVLRGRLEALARAHELIRPAITGDEPAPRETSIDEIVRVVLAPHTDRETPTQMSISGEAVPIGPRAATSLTLVLHELATNASKYGALSVHEGQLAISWAHADDALVLLWQEANGPPIESAPAVEGFGSQLARTSVTSQLNGAIDYDWRRDGLRVSLKLPLDSLTS</sequence>
<dbReference type="InterPro" id="IPR036890">
    <property type="entry name" value="HATPase_C_sf"/>
</dbReference>
<dbReference type="InterPro" id="IPR000014">
    <property type="entry name" value="PAS"/>
</dbReference>
<dbReference type="InterPro" id="IPR011102">
    <property type="entry name" value="Sig_transdc_His_kinase_HWE"/>
</dbReference>
<dbReference type="EC" id="2.7.13.3" evidence="2"/>
<evidence type="ECO:0000256" key="1">
    <source>
        <dbReference type="ARBA" id="ARBA00000085"/>
    </source>
</evidence>
<evidence type="ECO:0000259" key="18">
    <source>
        <dbReference type="PROSITE" id="PS50113"/>
    </source>
</evidence>
<keyword evidence="4" id="KW-0600">Photoreceptor protein</keyword>
<evidence type="ECO:0000256" key="16">
    <source>
        <dbReference type="ARBA" id="ARBA00023170"/>
    </source>
</evidence>
<comment type="catalytic activity">
    <reaction evidence="1">
        <text>ATP + protein L-histidine = ADP + protein N-phospho-L-histidine.</text>
        <dbReference type="EC" id="2.7.13.3"/>
    </reaction>
</comment>
<dbReference type="PROSITE" id="PS50113">
    <property type="entry name" value="PAC"/>
    <property type="match status" value="1"/>
</dbReference>
<dbReference type="Pfam" id="PF08448">
    <property type="entry name" value="PAS_4"/>
    <property type="match status" value="1"/>
</dbReference>
<keyword evidence="20" id="KW-1185">Reference proteome</keyword>
<keyword evidence="10" id="KW-0677">Repeat</keyword>
<keyword evidence="15" id="KW-0843">Virulence</keyword>
<keyword evidence="16" id="KW-0675">Receptor</keyword>
<proteinExistence type="predicted"/>
<dbReference type="Gene3D" id="3.30.450.20">
    <property type="entry name" value="PAS domain"/>
    <property type="match status" value="2"/>
</dbReference>
<dbReference type="Pfam" id="PF08447">
    <property type="entry name" value="PAS_3"/>
    <property type="match status" value="1"/>
</dbReference>
<protein>
    <recommendedName>
        <fullName evidence="3">Blue-light-activated histidine kinase</fullName>
        <ecNumber evidence="2">2.7.13.3</ecNumber>
    </recommendedName>
</protein>
<keyword evidence="11" id="KW-0547">Nucleotide-binding</keyword>
<reference evidence="19 20" key="1">
    <citation type="submission" date="2020-03" db="EMBL/GenBank/DDBJ databases">
        <title>The genome sequence of Microvirga sp. c23x22.</title>
        <authorList>
            <person name="Zhang X."/>
        </authorList>
    </citation>
    <scope>NUCLEOTIDE SEQUENCE [LARGE SCALE GENOMIC DNA]</scope>
    <source>
        <strain evidence="20">c23x22</strain>
    </source>
</reference>
<evidence type="ECO:0000256" key="14">
    <source>
        <dbReference type="ARBA" id="ARBA00022991"/>
    </source>
</evidence>
<dbReference type="SMART" id="SM00086">
    <property type="entry name" value="PAC"/>
    <property type="match status" value="1"/>
</dbReference>
<evidence type="ECO:0000313" key="20">
    <source>
        <dbReference type="Proteomes" id="UP000707352"/>
    </source>
</evidence>
<dbReference type="CDD" id="cd00130">
    <property type="entry name" value="PAS"/>
    <property type="match status" value="1"/>
</dbReference>
<evidence type="ECO:0000313" key="19">
    <source>
        <dbReference type="EMBL" id="NIX75087.1"/>
    </source>
</evidence>
<dbReference type="SUPFAM" id="SSF55874">
    <property type="entry name" value="ATPase domain of HSP90 chaperone/DNA topoisomerase II/histidine kinase"/>
    <property type="match status" value="1"/>
</dbReference>
<evidence type="ECO:0000256" key="15">
    <source>
        <dbReference type="ARBA" id="ARBA00023026"/>
    </source>
</evidence>
<dbReference type="InterPro" id="IPR035965">
    <property type="entry name" value="PAS-like_dom_sf"/>
</dbReference>
<dbReference type="SMART" id="SM00911">
    <property type="entry name" value="HWE_HK"/>
    <property type="match status" value="1"/>
</dbReference>
<dbReference type="EMBL" id="JAATJS010000001">
    <property type="protein sequence ID" value="NIX75087.1"/>
    <property type="molecule type" value="Genomic_DNA"/>
</dbReference>
<keyword evidence="12" id="KW-0418">Kinase</keyword>
<evidence type="ECO:0000256" key="4">
    <source>
        <dbReference type="ARBA" id="ARBA00022543"/>
    </source>
</evidence>